<proteinExistence type="predicted"/>
<accession>A0A212LJE9</accession>
<evidence type="ECO:0000313" key="1">
    <source>
        <dbReference type="EMBL" id="SCM77489.1"/>
    </source>
</evidence>
<organism evidence="1">
    <name type="scientific">uncultured Pleomorphomonas sp</name>
    <dbReference type="NCBI Taxonomy" id="442121"/>
    <lineage>
        <taxon>Bacteria</taxon>
        <taxon>Pseudomonadati</taxon>
        <taxon>Pseudomonadota</taxon>
        <taxon>Alphaproteobacteria</taxon>
        <taxon>Hyphomicrobiales</taxon>
        <taxon>Pleomorphomonadaceae</taxon>
        <taxon>Pleomorphomonas</taxon>
        <taxon>environmental samples</taxon>
    </lineage>
</organism>
<reference evidence="1" key="1">
    <citation type="submission" date="2016-08" db="EMBL/GenBank/DDBJ databases">
        <authorList>
            <person name="Seilhamer J.J."/>
        </authorList>
    </citation>
    <scope>NUCLEOTIDE SEQUENCE</scope>
    <source>
        <strain evidence="1">86</strain>
    </source>
</reference>
<dbReference type="EMBL" id="FMJD01000008">
    <property type="protein sequence ID" value="SCM77489.1"/>
    <property type="molecule type" value="Genomic_DNA"/>
</dbReference>
<name>A0A212LJE9_9HYPH</name>
<gene>
    <name evidence="1" type="ORF">KL86PLE_41295</name>
</gene>
<protein>
    <submittedName>
        <fullName evidence="1">Uncharacterized protein</fullName>
    </submittedName>
</protein>
<dbReference type="AlphaFoldDB" id="A0A212LJE9"/>
<sequence>MLSARRAKAKTLLTNCPLKNIIKRKKAIKIEN</sequence>